<sequence>MYLFAQHAPDTEMGGTGIIAKTSYSCDELNGRKQKAAEARSHTINLALQPWPGYVVAWSVWTDMASHLTLTLAICLVVEHEHAERQTLKQVVAKYAHEV</sequence>
<protein>
    <submittedName>
        <fullName evidence="1">Uncharacterized protein</fullName>
    </submittedName>
</protein>
<keyword evidence="2" id="KW-1185">Reference proteome</keyword>
<dbReference type="AlphaFoldDB" id="A0A8H5Y1M4"/>
<evidence type="ECO:0000313" key="1">
    <source>
        <dbReference type="EMBL" id="KAF5704004.1"/>
    </source>
</evidence>
<name>A0A8H5Y1M4_9HYPO</name>
<comment type="caution">
    <text evidence="1">The sequence shown here is derived from an EMBL/GenBank/DDBJ whole genome shotgun (WGS) entry which is preliminary data.</text>
</comment>
<evidence type="ECO:0000313" key="2">
    <source>
        <dbReference type="Proteomes" id="UP000544331"/>
    </source>
</evidence>
<proteinExistence type="predicted"/>
<dbReference type="EMBL" id="JAAOAN010000534">
    <property type="protein sequence ID" value="KAF5704004.1"/>
    <property type="molecule type" value="Genomic_DNA"/>
</dbReference>
<dbReference type="Proteomes" id="UP000544331">
    <property type="component" value="Unassembled WGS sequence"/>
</dbReference>
<reference evidence="1 2" key="1">
    <citation type="submission" date="2020-05" db="EMBL/GenBank/DDBJ databases">
        <title>Identification and distribution of gene clusters putatively required for synthesis of sphingolipid metabolism inhibitors in phylogenetically diverse species of the filamentous fungus Fusarium.</title>
        <authorList>
            <person name="Kim H.-S."/>
            <person name="Busman M."/>
            <person name="Brown D.W."/>
            <person name="Divon H."/>
            <person name="Uhlig S."/>
            <person name="Proctor R.H."/>
        </authorList>
    </citation>
    <scope>NUCLEOTIDE SEQUENCE [LARGE SCALE GENOMIC DNA]</scope>
    <source>
        <strain evidence="1 2">NRRL 66235</strain>
    </source>
</reference>
<gene>
    <name evidence="1" type="ORF">FMUND_12763</name>
</gene>
<organism evidence="1 2">
    <name type="scientific">Fusarium mundagurra</name>
    <dbReference type="NCBI Taxonomy" id="1567541"/>
    <lineage>
        <taxon>Eukaryota</taxon>
        <taxon>Fungi</taxon>
        <taxon>Dikarya</taxon>
        <taxon>Ascomycota</taxon>
        <taxon>Pezizomycotina</taxon>
        <taxon>Sordariomycetes</taxon>
        <taxon>Hypocreomycetidae</taxon>
        <taxon>Hypocreales</taxon>
        <taxon>Nectriaceae</taxon>
        <taxon>Fusarium</taxon>
        <taxon>Fusarium fujikuroi species complex</taxon>
    </lineage>
</organism>
<accession>A0A8H5Y1M4</accession>